<dbReference type="Gene3D" id="3.30.360.10">
    <property type="entry name" value="Dihydrodipicolinate Reductase, domain 2"/>
    <property type="match status" value="1"/>
</dbReference>
<dbReference type="SUPFAM" id="SSF55347">
    <property type="entry name" value="Glyceraldehyde-3-phosphate dehydrogenase-like, C-terminal domain"/>
    <property type="match status" value="1"/>
</dbReference>
<dbReference type="Gene3D" id="3.40.50.720">
    <property type="entry name" value="NAD(P)-binding Rossmann-like Domain"/>
    <property type="match status" value="1"/>
</dbReference>
<dbReference type="PANTHER" id="PTHR43818:SF11">
    <property type="entry name" value="BCDNA.GH03377"/>
    <property type="match status" value="1"/>
</dbReference>
<evidence type="ECO:0000259" key="4">
    <source>
        <dbReference type="Pfam" id="PF22725"/>
    </source>
</evidence>
<feature type="domain" description="Gfo/Idh/MocA-like oxidoreductase N-terminal" evidence="3">
    <location>
        <begin position="15"/>
        <end position="141"/>
    </location>
</feature>
<dbReference type="InterPro" id="IPR055170">
    <property type="entry name" value="GFO_IDH_MocA-like_dom"/>
</dbReference>
<accession>A0A7J5BFR3</accession>
<organism evidence="5 6">
    <name type="scientific">Gulosibacter chungangensis</name>
    <dbReference type="NCBI Taxonomy" id="979746"/>
    <lineage>
        <taxon>Bacteria</taxon>
        <taxon>Bacillati</taxon>
        <taxon>Actinomycetota</taxon>
        <taxon>Actinomycetes</taxon>
        <taxon>Micrococcales</taxon>
        <taxon>Microbacteriaceae</taxon>
        <taxon>Gulosibacter</taxon>
    </lineage>
</organism>
<proteinExistence type="predicted"/>
<dbReference type="AlphaFoldDB" id="A0A7J5BFR3"/>
<dbReference type="Proteomes" id="UP000433493">
    <property type="component" value="Unassembled WGS sequence"/>
</dbReference>
<dbReference type="GO" id="GO:0000166">
    <property type="term" value="F:nucleotide binding"/>
    <property type="evidence" value="ECO:0007669"/>
    <property type="project" value="InterPro"/>
</dbReference>
<dbReference type="SUPFAM" id="SSF51735">
    <property type="entry name" value="NAD(P)-binding Rossmann-fold domains"/>
    <property type="match status" value="1"/>
</dbReference>
<dbReference type="OrthoDB" id="9792085at2"/>
<name>A0A7J5BFR3_9MICO</name>
<keyword evidence="1" id="KW-0560">Oxidoreductase</keyword>
<evidence type="ECO:0000256" key="1">
    <source>
        <dbReference type="ARBA" id="ARBA00023002"/>
    </source>
</evidence>
<dbReference type="InterPro" id="IPR036291">
    <property type="entry name" value="NAD(P)-bd_dom_sf"/>
</dbReference>
<dbReference type="Pfam" id="PF22725">
    <property type="entry name" value="GFO_IDH_MocA_C3"/>
    <property type="match status" value="1"/>
</dbReference>
<gene>
    <name evidence="5" type="ORF">F8O05_01345</name>
</gene>
<reference evidence="5 6" key="1">
    <citation type="submission" date="2019-09" db="EMBL/GenBank/DDBJ databases">
        <title>Phylogeny of genus Pseudoclavibacter and closely related genus.</title>
        <authorList>
            <person name="Li Y."/>
        </authorList>
    </citation>
    <scope>NUCLEOTIDE SEQUENCE [LARGE SCALE GENOMIC DNA]</scope>
    <source>
        <strain evidence="5 6">KCTC 13959</strain>
    </source>
</reference>
<dbReference type="InterPro" id="IPR050463">
    <property type="entry name" value="Gfo/Idh/MocA_oxidrdct_glycsds"/>
</dbReference>
<evidence type="ECO:0000313" key="5">
    <source>
        <dbReference type="EMBL" id="KAB1644938.1"/>
    </source>
</evidence>
<dbReference type="EMBL" id="WBKB01000001">
    <property type="protein sequence ID" value="KAB1644938.1"/>
    <property type="molecule type" value="Genomic_DNA"/>
</dbReference>
<feature type="domain" description="GFO/IDH/MocA-like oxidoreductase" evidence="4">
    <location>
        <begin position="150"/>
        <end position="296"/>
    </location>
</feature>
<comment type="caution">
    <text evidence="5">The sequence shown here is derived from an EMBL/GenBank/DDBJ whole genome shotgun (WGS) entry which is preliminary data.</text>
</comment>
<evidence type="ECO:0000259" key="3">
    <source>
        <dbReference type="Pfam" id="PF01408"/>
    </source>
</evidence>
<dbReference type="PANTHER" id="PTHR43818">
    <property type="entry name" value="BCDNA.GH03377"/>
    <property type="match status" value="1"/>
</dbReference>
<evidence type="ECO:0000256" key="2">
    <source>
        <dbReference type="ARBA" id="ARBA00023027"/>
    </source>
</evidence>
<keyword evidence="6" id="KW-1185">Reference proteome</keyword>
<sequence length="402" mass="42996">MTAAKPVISTKPTLGIGIVGSGLMAKAHTMAWRNLQAVYGEIPFDIKLVILADATEDLARAGAEQFGYAEYTDSWEDVVNHPEVDLVDIVTPNWLHRDIAIAAAQNGKHVWCEKPLALTATDAAKMAEAAEAADVVTLVGFSYLRNPAVVHAQRLIEAGEIGTPVSFTGVFAIDAMTDPDTPITWRQRREEAGSGALGDLGAHVIAMARALVGEFDSVAALNKITVADRPEPAGNFGYGERAADDAPRQAVENDDVTMVLAAFDSGAIGTLEASRVSAGRAYDLGFTVTGTKGAIRFDQQHMYELQVRLASDPEGSTGFRHLPVGPAHGDFGVLWPVDGINISIHDLKFFEAYDLVMAIHEDRKAWPDFRDGQRVCEVMDAIEQAAAEGQTVALSAAGEDAK</sequence>
<keyword evidence="2" id="KW-0520">NAD</keyword>
<protein>
    <submittedName>
        <fullName evidence="5">Gfo/Idh/MocA family oxidoreductase</fullName>
    </submittedName>
</protein>
<evidence type="ECO:0000313" key="6">
    <source>
        <dbReference type="Proteomes" id="UP000433493"/>
    </source>
</evidence>
<dbReference type="InterPro" id="IPR000683">
    <property type="entry name" value="Gfo/Idh/MocA-like_OxRdtase_N"/>
</dbReference>
<dbReference type="Pfam" id="PF01408">
    <property type="entry name" value="GFO_IDH_MocA"/>
    <property type="match status" value="1"/>
</dbReference>
<dbReference type="RefSeq" id="WP_158050950.1">
    <property type="nucleotide sequence ID" value="NZ_WBKB01000001.1"/>
</dbReference>
<dbReference type="GO" id="GO:0016491">
    <property type="term" value="F:oxidoreductase activity"/>
    <property type="evidence" value="ECO:0007669"/>
    <property type="project" value="UniProtKB-KW"/>
</dbReference>